<accession>A0AAD4TGU1</accession>
<evidence type="ECO:0000256" key="1">
    <source>
        <dbReference type="ARBA" id="ARBA00004123"/>
    </source>
</evidence>
<gene>
    <name evidence="10" type="ORF">MKW98_006125</name>
</gene>
<feature type="compositionally biased region" description="Polar residues" evidence="9">
    <location>
        <begin position="270"/>
        <end position="281"/>
    </location>
</feature>
<keyword evidence="3 8" id="KW-0238">DNA-binding</keyword>
<dbReference type="Gene3D" id="6.10.250.2430">
    <property type="match status" value="1"/>
</dbReference>
<evidence type="ECO:0000256" key="5">
    <source>
        <dbReference type="ARBA" id="ARBA00023163"/>
    </source>
</evidence>
<proteinExistence type="inferred from homology"/>
<dbReference type="PROSITE" id="PS00686">
    <property type="entry name" value="NFYA_HAP2_1"/>
    <property type="match status" value="1"/>
</dbReference>
<protein>
    <recommendedName>
        <fullName evidence="8">Nuclear transcription factor Y subunit</fullName>
    </recommendedName>
</protein>
<sequence length="329" mass="36442">MQNIQGNDSHQFSSHPASPSVVNSCSRSWWNSSVSQIPPSSMSRSTSLNVDTPPQHCQNENQLRSQHQDQDSSSSQSTIQSHHEMQTIGHAENNGRQEEAQVKSFATRATPYFSLPPSQIDFNQSTTRLPYPYADPYYSAMVSAYGAQPIMLPDIVGNPTRVPLPVEVAEAGPIFVNAKQYHAILRRRQTRAKLEAQNRLVKPRKPYLHESRHLHAVKRVRGSGGRFLKQQTDASSPNNVENTSELASQQTRGNLLESEIRQSEPANPAAPTSSYSDTTCLSYSEAPDHRLFSGYNHLQRLGSTSSQDSGSGDGMAYNGYQQFGVPVTR</sequence>
<evidence type="ECO:0000256" key="9">
    <source>
        <dbReference type="SAM" id="MobiDB-lite"/>
    </source>
</evidence>
<keyword evidence="5 8" id="KW-0804">Transcription</keyword>
<organism evidence="10 11">
    <name type="scientific">Papaver atlanticum</name>
    <dbReference type="NCBI Taxonomy" id="357466"/>
    <lineage>
        <taxon>Eukaryota</taxon>
        <taxon>Viridiplantae</taxon>
        <taxon>Streptophyta</taxon>
        <taxon>Embryophyta</taxon>
        <taxon>Tracheophyta</taxon>
        <taxon>Spermatophyta</taxon>
        <taxon>Magnoliopsida</taxon>
        <taxon>Ranunculales</taxon>
        <taxon>Papaveraceae</taxon>
        <taxon>Papaveroideae</taxon>
        <taxon>Papaver</taxon>
    </lineage>
</organism>
<dbReference type="PROSITE" id="PS51152">
    <property type="entry name" value="NFYA_HAP2_2"/>
    <property type="match status" value="1"/>
</dbReference>
<dbReference type="Pfam" id="PF02045">
    <property type="entry name" value="CBFB_NFYA"/>
    <property type="match status" value="1"/>
</dbReference>
<dbReference type="PANTHER" id="PTHR12632">
    <property type="entry name" value="TRANSCRIPTION FACTOR NF-Y ALPHA-RELATED"/>
    <property type="match status" value="1"/>
</dbReference>
<reference evidence="10" key="1">
    <citation type="submission" date="2022-04" db="EMBL/GenBank/DDBJ databases">
        <title>A functionally conserved STORR gene fusion in Papaver species that diverged 16.8 million years ago.</title>
        <authorList>
            <person name="Catania T."/>
        </authorList>
    </citation>
    <scope>NUCLEOTIDE SEQUENCE</scope>
    <source>
        <strain evidence="10">S-188037</strain>
    </source>
</reference>
<feature type="region of interest" description="Disordered" evidence="9">
    <location>
        <begin position="219"/>
        <end position="281"/>
    </location>
</feature>
<evidence type="ECO:0000313" key="11">
    <source>
        <dbReference type="Proteomes" id="UP001202328"/>
    </source>
</evidence>
<evidence type="ECO:0000256" key="2">
    <source>
        <dbReference type="ARBA" id="ARBA00023015"/>
    </source>
</evidence>
<feature type="region of interest" description="Disordered" evidence="9">
    <location>
        <begin position="1"/>
        <end position="100"/>
    </location>
</feature>
<dbReference type="Proteomes" id="UP001202328">
    <property type="component" value="Unassembled WGS sequence"/>
</dbReference>
<evidence type="ECO:0000256" key="6">
    <source>
        <dbReference type="ARBA" id="ARBA00023242"/>
    </source>
</evidence>
<dbReference type="InterPro" id="IPR018362">
    <property type="entry name" value="CCAAT-binding_factor_CS"/>
</dbReference>
<evidence type="ECO:0000313" key="10">
    <source>
        <dbReference type="EMBL" id="KAI3955765.1"/>
    </source>
</evidence>
<comment type="subcellular location">
    <subcellularLocation>
        <location evidence="1 8">Nucleus</location>
    </subcellularLocation>
</comment>
<comment type="subunit">
    <text evidence="7">Heterotrimeric transcription factor composed of three components, NF-YA, NF-YB and NF-YC. NF-YB and NF-YC must interact and dimerize for NF-YA association and DNA binding.</text>
</comment>
<feature type="region of interest" description="Disordered" evidence="9">
    <location>
        <begin position="302"/>
        <end position="329"/>
    </location>
</feature>
<keyword evidence="4" id="KW-0010">Activator</keyword>
<feature type="compositionally biased region" description="Polar residues" evidence="9">
    <location>
        <begin position="1"/>
        <end position="17"/>
    </location>
</feature>
<dbReference type="AlphaFoldDB" id="A0AAD4TGU1"/>
<dbReference type="GO" id="GO:0003700">
    <property type="term" value="F:DNA-binding transcription factor activity"/>
    <property type="evidence" value="ECO:0007669"/>
    <property type="project" value="UniProtKB-UniRule"/>
</dbReference>
<name>A0AAD4TGU1_9MAGN</name>
<dbReference type="EMBL" id="JAJJMB010001716">
    <property type="protein sequence ID" value="KAI3955765.1"/>
    <property type="molecule type" value="Genomic_DNA"/>
</dbReference>
<comment type="caution">
    <text evidence="10">The sequence shown here is derived from an EMBL/GenBank/DDBJ whole genome shotgun (WGS) entry which is preliminary data.</text>
</comment>
<dbReference type="GO" id="GO:0003677">
    <property type="term" value="F:DNA binding"/>
    <property type="evidence" value="ECO:0007669"/>
    <property type="project" value="UniProtKB-KW"/>
</dbReference>
<feature type="compositionally biased region" description="Low complexity" evidence="9">
    <location>
        <begin position="20"/>
        <end position="47"/>
    </location>
</feature>
<keyword evidence="2 8" id="KW-0805">Transcription regulation</keyword>
<keyword evidence="11" id="KW-1185">Reference proteome</keyword>
<evidence type="ECO:0000256" key="8">
    <source>
        <dbReference type="RuleBase" id="RU367155"/>
    </source>
</evidence>
<dbReference type="PRINTS" id="PR00616">
    <property type="entry name" value="CCAATSUBUNTB"/>
</dbReference>
<comment type="similarity">
    <text evidence="8">Belongs to the NFYA/HAP2 subunit family.</text>
</comment>
<feature type="compositionally biased region" description="Polar residues" evidence="9">
    <location>
        <begin position="48"/>
        <end position="64"/>
    </location>
</feature>
<dbReference type="InterPro" id="IPR001289">
    <property type="entry name" value="NFYA"/>
</dbReference>
<feature type="compositionally biased region" description="Low complexity" evidence="9">
    <location>
        <begin position="71"/>
        <end position="80"/>
    </location>
</feature>
<comment type="function">
    <text evidence="8">Component of the sequence-specific heterotrimeric transcription factor (NF-Y) which specifically recognizes a 5'-CCAAT-3' box motif found in the promoters of its target genes.</text>
</comment>
<evidence type="ECO:0000256" key="7">
    <source>
        <dbReference type="ARBA" id="ARBA00025911"/>
    </source>
</evidence>
<dbReference type="GO" id="GO:0016602">
    <property type="term" value="C:CCAAT-binding factor complex"/>
    <property type="evidence" value="ECO:0007669"/>
    <property type="project" value="InterPro"/>
</dbReference>
<evidence type="ECO:0000256" key="4">
    <source>
        <dbReference type="ARBA" id="ARBA00023159"/>
    </source>
</evidence>
<keyword evidence="6 8" id="KW-0539">Nucleus</keyword>
<feature type="compositionally biased region" description="Polar residues" evidence="9">
    <location>
        <begin position="229"/>
        <end position="253"/>
    </location>
</feature>
<dbReference type="SMART" id="SM00521">
    <property type="entry name" value="CBF"/>
    <property type="match status" value="1"/>
</dbReference>
<evidence type="ECO:0000256" key="3">
    <source>
        <dbReference type="ARBA" id="ARBA00023125"/>
    </source>
</evidence>